<keyword evidence="3" id="KW-1185">Reference proteome</keyword>
<comment type="caution">
    <text evidence="2">The sequence shown here is derived from an EMBL/GenBank/DDBJ whole genome shotgun (WGS) entry which is preliminary data.</text>
</comment>
<evidence type="ECO:0000259" key="1">
    <source>
        <dbReference type="Pfam" id="PF03184"/>
    </source>
</evidence>
<protein>
    <recommendedName>
        <fullName evidence="1">DDE-1 domain-containing protein</fullName>
    </recommendedName>
</protein>
<organism evidence="2 3">
    <name type="scientific">Dryococelus australis</name>
    <dbReference type="NCBI Taxonomy" id="614101"/>
    <lineage>
        <taxon>Eukaryota</taxon>
        <taxon>Metazoa</taxon>
        <taxon>Ecdysozoa</taxon>
        <taxon>Arthropoda</taxon>
        <taxon>Hexapoda</taxon>
        <taxon>Insecta</taxon>
        <taxon>Pterygota</taxon>
        <taxon>Neoptera</taxon>
        <taxon>Polyneoptera</taxon>
        <taxon>Phasmatodea</taxon>
        <taxon>Verophasmatodea</taxon>
        <taxon>Anareolatae</taxon>
        <taxon>Phasmatidae</taxon>
        <taxon>Eurycanthinae</taxon>
        <taxon>Dryococelus</taxon>
    </lineage>
</organism>
<reference evidence="2 3" key="1">
    <citation type="submission" date="2023-02" db="EMBL/GenBank/DDBJ databases">
        <title>LHISI_Scaffold_Assembly.</title>
        <authorList>
            <person name="Stuart O.P."/>
            <person name="Cleave R."/>
            <person name="Magrath M.J.L."/>
            <person name="Mikheyev A.S."/>
        </authorList>
    </citation>
    <scope>NUCLEOTIDE SEQUENCE [LARGE SCALE GENOMIC DNA]</scope>
    <source>
        <strain evidence="2">Daus_M_001</strain>
        <tissue evidence="2">Leg muscle</tissue>
    </source>
</reference>
<sequence>MVGLYAEINVMELISLVFVVKNFQLTHQQQVSFQKTPRFKASNKIITVVLCSNASGGTHKLPLFAICTIDHKNQLAWTHLFKVWFISKFVPKVKHHLTSLKLPIKTLLVLNTPIHPEKPESEGEGRIKHLFLPPNVTSIIQPMDHRDIECFKRKYSRKFLSEISVNLDSKDNANLIDVLKINTKDMTYMAVKNKTFWIRLQNDSASLLHNLQQQPNSGDLVELFWIGLQVNKNLTMKF</sequence>
<dbReference type="Proteomes" id="UP001159363">
    <property type="component" value="Chromosome 2"/>
</dbReference>
<gene>
    <name evidence="2" type="ORF">PR048_004762</name>
</gene>
<dbReference type="Pfam" id="PF03184">
    <property type="entry name" value="DDE_1"/>
    <property type="match status" value="1"/>
</dbReference>
<dbReference type="EMBL" id="JARBHB010000002">
    <property type="protein sequence ID" value="KAJ8892182.1"/>
    <property type="molecule type" value="Genomic_DNA"/>
</dbReference>
<evidence type="ECO:0000313" key="3">
    <source>
        <dbReference type="Proteomes" id="UP001159363"/>
    </source>
</evidence>
<dbReference type="InterPro" id="IPR004875">
    <property type="entry name" value="DDE_SF_endonuclease_dom"/>
</dbReference>
<feature type="domain" description="DDE-1" evidence="1">
    <location>
        <begin position="78"/>
        <end position="176"/>
    </location>
</feature>
<proteinExistence type="predicted"/>
<name>A0ABQ9I6A2_9NEOP</name>
<evidence type="ECO:0000313" key="2">
    <source>
        <dbReference type="EMBL" id="KAJ8892182.1"/>
    </source>
</evidence>
<accession>A0ABQ9I6A2</accession>